<protein>
    <recommendedName>
        <fullName evidence="6">FAD-binding domain-containing protein</fullName>
    </recommendedName>
</protein>
<keyword evidence="5" id="KW-0503">Monooxygenase</keyword>
<evidence type="ECO:0000256" key="5">
    <source>
        <dbReference type="ARBA" id="ARBA00023033"/>
    </source>
</evidence>
<evidence type="ECO:0000256" key="2">
    <source>
        <dbReference type="ARBA" id="ARBA00022630"/>
    </source>
</evidence>
<name>A0A2S6C405_9PEZI</name>
<comment type="similarity">
    <text evidence="1">Belongs to the paxM FAD-dependent monooxygenase family.</text>
</comment>
<dbReference type="InterPro" id="IPR002938">
    <property type="entry name" value="FAD-bd"/>
</dbReference>
<reference evidence="8" key="1">
    <citation type="journal article" date="2017" name="bioRxiv">
        <title>Conservation of a gene cluster reveals novel cercosporin biosynthetic mechanisms and extends production to the genus Colletotrichum.</title>
        <authorList>
            <person name="de Jonge R."/>
            <person name="Ebert M.K."/>
            <person name="Huitt-Roehl C.R."/>
            <person name="Pal P."/>
            <person name="Suttle J.C."/>
            <person name="Spanner R.E."/>
            <person name="Neubauer J.D."/>
            <person name="Jurick W.M.II."/>
            <person name="Stott K.A."/>
            <person name="Secor G.A."/>
            <person name="Thomma B.P.H.J."/>
            <person name="Van de Peer Y."/>
            <person name="Townsend C.A."/>
            <person name="Bolton M.D."/>
        </authorList>
    </citation>
    <scope>NUCLEOTIDE SEQUENCE [LARGE SCALE GENOMIC DNA]</scope>
    <source>
        <strain evidence="8">CBS538.71</strain>
    </source>
</reference>
<dbReference type="OrthoDB" id="9993796at2759"/>
<dbReference type="PANTHER" id="PTHR13789:SF215">
    <property type="entry name" value="FAD-BINDING DOMAIN-CONTAINING PROTEIN-RELATED"/>
    <property type="match status" value="1"/>
</dbReference>
<evidence type="ECO:0000259" key="6">
    <source>
        <dbReference type="Pfam" id="PF01494"/>
    </source>
</evidence>
<comment type="caution">
    <text evidence="7">The sequence shown here is derived from an EMBL/GenBank/DDBJ whole genome shotgun (WGS) entry which is preliminary data.</text>
</comment>
<evidence type="ECO:0000256" key="4">
    <source>
        <dbReference type="ARBA" id="ARBA00023002"/>
    </source>
</evidence>
<dbReference type="AlphaFoldDB" id="A0A2S6C405"/>
<dbReference type="SUPFAM" id="SSF54373">
    <property type="entry name" value="FAD-linked reductases, C-terminal domain"/>
    <property type="match status" value="1"/>
</dbReference>
<dbReference type="PRINTS" id="PR00420">
    <property type="entry name" value="RNGMNOXGNASE"/>
</dbReference>
<dbReference type="STRING" id="357750.A0A2S6C405"/>
<sequence length="286" mass="31516">MVNATSLDVEYQFGFQDVPERFGHNFNAFHRVGLHRGLRTMAEDLGVEILLGKEVIDLDCGDGLLNFRDGACAKHDLIVVADGIRSELVKTVSDLDVVPQKIGKSVFRGLIPMQRLRDDPLIWSQLQGEPSGFYSTMHNGVFSMTYPCSSDEIMNVAVFHSTRPGHENDEGWSSPATKDEVLSVLDSEALHPFWRAVVNAAPSDEDFKCFPISLREPIPRYNNGGAILIGDAAHPFEPTHAQVGCLGIEDAQSLATLFRNTSSASTDIARSCQLYNDLRLPRGNVT</sequence>
<dbReference type="PANTHER" id="PTHR13789">
    <property type="entry name" value="MONOOXYGENASE"/>
    <property type="match status" value="1"/>
</dbReference>
<evidence type="ECO:0000256" key="1">
    <source>
        <dbReference type="ARBA" id="ARBA00007992"/>
    </source>
</evidence>
<keyword evidence="8" id="KW-1185">Reference proteome</keyword>
<feature type="domain" description="FAD-binding" evidence="6">
    <location>
        <begin position="76"/>
        <end position="257"/>
    </location>
</feature>
<evidence type="ECO:0000256" key="3">
    <source>
        <dbReference type="ARBA" id="ARBA00022827"/>
    </source>
</evidence>
<dbReference type="EMBL" id="PNEN01000563">
    <property type="protein sequence ID" value="PPJ54443.1"/>
    <property type="molecule type" value="Genomic_DNA"/>
</dbReference>
<keyword evidence="4" id="KW-0560">Oxidoreductase</keyword>
<organism evidence="7 8">
    <name type="scientific">Cercospora berteroae</name>
    <dbReference type="NCBI Taxonomy" id="357750"/>
    <lineage>
        <taxon>Eukaryota</taxon>
        <taxon>Fungi</taxon>
        <taxon>Dikarya</taxon>
        <taxon>Ascomycota</taxon>
        <taxon>Pezizomycotina</taxon>
        <taxon>Dothideomycetes</taxon>
        <taxon>Dothideomycetidae</taxon>
        <taxon>Mycosphaerellales</taxon>
        <taxon>Mycosphaerellaceae</taxon>
        <taxon>Cercospora</taxon>
    </lineage>
</organism>
<dbReference type="Pfam" id="PF01494">
    <property type="entry name" value="FAD_binding_3"/>
    <property type="match status" value="1"/>
</dbReference>
<dbReference type="SUPFAM" id="SSF51905">
    <property type="entry name" value="FAD/NAD(P)-binding domain"/>
    <property type="match status" value="1"/>
</dbReference>
<accession>A0A2S6C405</accession>
<keyword evidence="2" id="KW-0285">Flavoprotein</keyword>
<dbReference type="GO" id="GO:0004497">
    <property type="term" value="F:monooxygenase activity"/>
    <property type="evidence" value="ECO:0007669"/>
    <property type="project" value="UniProtKB-KW"/>
</dbReference>
<keyword evidence="3" id="KW-0274">FAD</keyword>
<gene>
    <name evidence="7" type="ORF">CBER1_06958</name>
</gene>
<dbReference type="InterPro" id="IPR050493">
    <property type="entry name" value="FAD-dep_Monooxygenase_BioMet"/>
</dbReference>
<dbReference type="Gene3D" id="3.50.50.60">
    <property type="entry name" value="FAD/NAD(P)-binding domain"/>
    <property type="match status" value="1"/>
</dbReference>
<evidence type="ECO:0000313" key="7">
    <source>
        <dbReference type="EMBL" id="PPJ54443.1"/>
    </source>
</evidence>
<dbReference type="InterPro" id="IPR036188">
    <property type="entry name" value="FAD/NAD-bd_sf"/>
</dbReference>
<evidence type="ECO:0000313" key="8">
    <source>
        <dbReference type="Proteomes" id="UP000237631"/>
    </source>
</evidence>
<dbReference type="GO" id="GO:0071949">
    <property type="term" value="F:FAD binding"/>
    <property type="evidence" value="ECO:0007669"/>
    <property type="project" value="InterPro"/>
</dbReference>
<dbReference type="Proteomes" id="UP000237631">
    <property type="component" value="Unassembled WGS sequence"/>
</dbReference>
<proteinExistence type="inferred from homology"/>